<comment type="similarity">
    <text evidence="1">Belongs to the sigma-70 factor family. ECF subfamily.</text>
</comment>
<dbReference type="Pfam" id="PF04542">
    <property type="entry name" value="Sigma70_r2"/>
    <property type="match status" value="1"/>
</dbReference>
<keyword evidence="3" id="KW-0731">Sigma factor</keyword>
<dbReference type="InterPro" id="IPR013325">
    <property type="entry name" value="RNA_pol_sigma_r2"/>
</dbReference>
<dbReference type="Gene3D" id="1.10.10.10">
    <property type="entry name" value="Winged helix-like DNA-binding domain superfamily/Winged helix DNA-binding domain"/>
    <property type="match status" value="1"/>
</dbReference>
<keyword evidence="4" id="KW-0804">Transcription</keyword>
<dbReference type="GO" id="GO:0016987">
    <property type="term" value="F:sigma factor activity"/>
    <property type="evidence" value="ECO:0007669"/>
    <property type="project" value="UniProtKB-KW"/>
</dbReference>
<keyword evidence="2" id="KW-0805">Transcription regulation</keyword>
<dbReference type="SUPFAM" id="SSF88946">
    <property type="entry name" value="Sigma2 domain of RNA polymerase sigma factors"/>
    <property type="match status" value="1"/>
</dbReference>
<dbReference type="PANTHER" id="PTHR43133">
    <property type="entry name" value="RNA POLYMERASE ECF-TYPE SIGMA FACTO"/>
    <property type="match status" value="1"/>
</dbReference>
<dbReference type="InterPro" id="IPR000792">
    <property type="entry name" value="Tscrpt_reg_LuxR_C"/>
</dbReference>
<evidence type="ECO:0000259" key="5">
    <source>
        <dbReference type="SMART" id="SM00421"/>
    </source>
</evidence>
<dbReference type="SMART" id="SM00421">
    <property type="entry name" value="HTH_LUXR"/>
    <property type="match status" value="1"/>
</dbReference>
<dbReference type="InterPro" id="IPR013324">
    <property type="entry name" value="RNA_pol_sigma_r3/r4-like"/>
</dbReference>
<dbReference type="InterPro" id="IPR013249">
    <property type="entry name" value="RNA_pol_sigma70_r4_t2"/>
</dbReference>
<dbReference type="NCBIfam" id="TIGR02985">
    <property type="entry name" value="Sig70_bacteroi1"/>
    <property type="match status" value="1"/>
</dbReference>
<dbReference type="PANTHER" id="PTHR43133:SF46">
    <property type="entry name" value="RNA POLYMERASE SIGMA-70 FACTOR ECF SUBFAMILY"/>
    <property type="match status" value="1"/>
</dbReference>
<organism evidence="6 7">
    <name type="scientific">Segatella baroniae F0067</name>
    <dbReference type="NCBI Taxonomy" id="1115809"/>
    <lineage>
        <taxon>Bacteria</taxon>
        <taxon>Pseudomonadati</taxon>
        <taxon>Bacteroidota</taxon>
        <taxon>Bacteroidia</taxon>
        <taxon>Bacteroidales</taxon>
        <taxon>Prevotellaceae</taxon>
        <taxon>Segatella</taxon>
    </lineage>
</organism>
<dbReference type="InterPro" id="IPR039425">
    <property type="entry name" value="RNA_pol_sigma-70-like"/>
</dbReference>
<dbReference type="AlphaFoldDB" id="U2P1T3"/>
<evidence type="ECO:0000256" key="1">
    <source>
        <dbReference type="ARBA" id="ARBA00010641"/>
    </source>
</evidence>
<dbReference type="Gene3D" id="1.10.1740.10">
    <property type="match status" value="1"/>
</dbReference>
<dbReference type="InterPro" id="IPR014327">
    <property type="entry name" value="RNA_pol_sigma70_bacteroid"/>
</dbReference>
<name>U2P1T3_9BACT</name>
<proteinExistence type="inferred from homology"/>
<dbReference type="Pfam" id="PF08281">
    <property type="entry name" value="Sigma70_r4_2"/>
    <property type="match status" value="1"/>
</dbReference>
<gene>
    <name evidence="6" type="ORF">HMPREF9135_1113</name>
</gene>
<accession>U2P1T3</accession>
<dbReference type="InterPro" id="IPR036388">
    <property type="entry name" value="WH-like_DNA-bd_sf"/>
</dbReference>
<evidence type="ECO:0000256" key="4">
    <source>
        <dbReference type="ARBA" id="ARBA00023163"/>
    </source>
</evidence>
<dbReference type="EMBL" id="AWEY01000044">
    <property type="protein sequence ID" value="ERK38136.1"/>
    <property type="molecule type" value="Genomic_DNA"/>
</dbReference>
<evidence type="ECO:0000313" key="7">
    <source>
        <dbReference type="Proteomes" id="UP000016648"/>
    </source>
</evidence>
<dbReference type="PATRIC" id="fig|1115809.3.peg.2603"/>
<evidence type="ECO:0000256" key="3">
    <source>
        <dbReference type="ARBA" id="ARBA00023082"/>
    </source>
</evidence>
<feature type="domain" description="HTH luxR-type" evidence="5">
    <location>
        <begin position="132"/>
        <end position="186"/>
    </location>
</feature>
<dbReference type="SUPFAM" id="SSF88659">
    <property type="entry name" value="Sigma3 and sigma4 domains of RNA polymerase sigma factors"/>
    <property type="match status" value="1"/>
</dbReference>
<evidence type="ECO:0000313" key="6">
    <source>
        <dbReference type="EMBL" id="ERK38136.1"/>
    </source>
</evidence>
<dbReference type="NCBIfam" id="TIGR02937">
    <property type="entry name" value="sigma70-ECF"/>
    <property type="match status" value="1"/>
</dbReference>
<dbReference type="InterPro" id="IPR007627">
    <property type="entry name" value="RNA_pol_sigma70_r2"/>
</dbReference>
<reference evidence="6 7" key="1">
    <citation type="submission" date="2013-08" db="EMBL/GenBank/DDBJ databases">
        <authorList>
            <person name="Durkin A.S."/>
            <person name="Haft D.R."/>
            <person name="McCorrison J."/>
            <person name="Torralba M."/>
            <person name="Gillis M."/>
            <person name="Haft D.H."/>
            <person name="Methe B."/>
            <person name="Sutton G."/>
            <person name="Nelson K.E."/>
        </authorList>
    </citation>
    <scope>NUCLEOTIDE SEQUENCE [LARGE SCALE GENOMIC DNA]</scope>
    <source>
        <strain evidence="6 7">F0067</strain>
    </source>
</reference>
<sequence length="196" mass="22756">MELTESLIIQNLKEGNGNAYKYVFDAHYEVLCAVAARYLHDDFMAESVVGDVIFHLWETREHIDIHTSLRQYLVRSVRNRCLDHLKSRHERHERTLSTLPEADRLEVAADDRSHPLGHLLEKELEQAVGEAVERLPEDCRRVFKMSRFDGKKNAEIAQELGISVNTVKYHIKNALRLLQQQLGKYFVFLLLTGFAQ</sequence>
<evidence type="ECO:0000256" key="2">
    <source>
        <dbReference type="ARBA" id="ARBA00023015"/>
    </source>
</evidence>
<protein>
    <submittedName>
        <fullName evidence="6">RNA polymerase sigma-70 factor</fullName>
    </submittedName>
</protein>
<dbReference type="Proteomes" id="UP000016648">
    <property type="component" value="Unassembled WGS sequence"/>
</dbReference>
<keyword evidence="7" id="KW-1185">Reference proteome</keyword>
<dbReference type="CDD" id="cd06171">
    <property type="entry name" value="Sigma70_r4"/>
    <property type="match status" value="1"/>
</dbReference>
<dbReference type="InterPro" id="IPR014284">
    <property type="entry name" value="RNA_pol_sigma-70_dom"/>
</dbReference>
<dbReference type="GO" id="GO:0003677">
    <property type="term" value="F:DNA binding"/>
    <property type="evidence" value="ECO:0007669"/>
    <property type="project" value="InterPro"/>
</dbReference>
<comment type="caution">
    <text evidence="6">The sequence shown here is derived from an EMBL/GenBank/DDBJ whole genome shotgun (WGS) entry which is preliminary data.</text>
</comment>
<dbReference type="RefSeq" id="WP_021590778.1">
    <property type="nucleotide sequence ID" value="NZ_AWEY01000044.1"/>
</dbReference>
<dbReference type="GO" id="GO:0006352">
    <property type="term" value="P:DNA-templated transcription initiation"/>
    <property type="evidence" value="ECO:0007669"/>
    <property type="project" value="InterPro"/>
</dbReference>